<dbReference type="PROSITE" id="PS50883">
    <property type="entry name" value="EAL"/>
    <property type="match status" value="1"/>
</dbReference>
<dbReference type="SUPFAM" id="SSF55073">
    <property type="entry name" value="Nucleotide cyclase"/>
    <property type="match status" value="1"/>
</dbReference>
<dbReference type="EMBL" id="JACCEM010000005">
    <property type="protein sequence ID" value="NYT49905.1"/>
    <property type="molecule type" value="Genomic_DNA"/>
</dbReference>
<dbReference type="CDD" id="cd01949">
    <property type="entry name" value="GGDEF"/>
    <property type="match status" value="1"/>
</dbReference>
<evidence type="ECO:0000259" key="1">
    <source>
        <dbReference type="PROSITE" id="PS50883"/>
    </source>
</evidence>
<comment type="caution">
    <text evidence="3">The sequence shown here is derived from an EMBL/GenBank/DDBJ whole genome shotgun (WGS) entry which is preliminary data.</text>
</comment>
<dbReference type="InterPro" id="IPR050706">
    <property type="entry name" value="Cyclic-di-GMP_PDE-like"/>
</dbReference>
<dbReference type="Proteomes" id="UP000559809">
    <property type="component" value="Unassembled WGS sequence"/>
</dbReference>
<dbReference type="Pfam" id="PF00563">
    <property type="entry name" value="EAL"/>
    <property type="match status" value="1"/>
</dbReference>
<evidence type="ECO:0000313" key="4">
    <source>
        <dbReference type="Proteomes" id="UP000559809"/>
    </source>
</evidence>
<proteinExistence type="predicted"/>
<reference evidence="3 4" key="1">
    <citation type="submission" date="2020-07" db="EMBL/GenBank/DDBJ databases">
        <title>Taxonomic revisions and descriptions of new bacterial species based on genomic comparisons in the high-G+C-content subgroup of the family Alcaligenaceae.</title>
        <authorList>
            <person name="Szabo A."/>
            <person name="Felfoldi T."/>
        </authorList>
    </citation>
    <scope>NUCLEOTIDE SEQUENCE [LARGE SCALE GENOMIC DNA]</scope>
    <source>
        <strain evidence="3 4">LMG 24012</strain>
    </source>
</reference>
<name>A0A853FVB1_9BURK</name>
<dbReference type="NCBIfam" id="TIGR00254">
    <property type="entry name" value="GGDEF"/>
    <property type="match status" value="1"/>
</dbReference>
<dbReference type="CDD" id="cd04598">
    <property type="entry name" value="CBS_pair_GGDEF_EAL"/>
    <property type="match status" value="1"/>
</dbReference>
<dbReference type="Gene3D" id="3.30.70.270">
    <property type="match status" value="1"/>
</dbReference>
<dbReference type="SUPFAM" id="SSF54631">
    <property type="entry name" value="CBS-domain pair"/>
    <property type="match status" value="1"/>
</dbReference>
<dbReference type="PROSITE" id="PS50887">
    <property type="entry name" value="GGDEF"/>
    <property type="match status" value="1"/>
</dbReference>
<dbReference type="PANTHER" id="PTHR33121">
    <property type="entry name" value="CYCLIC DI-GMP PHOSPHODIESTERASE PDEF"/>
    <property type="match status" value="1"/>
</dbReference>
<dbReference type="InterPro" id="IPR046342">
    <property type="entry name" value="CBS_dom_sf"/>
</dbReference>
<gene>
    <name evidence="3" type="ORF">H0A72_11350</name>
</gene>
<dbReference type="CDD" id="cd01948">
    <property type="entry name" value="EAL"/>
    <property type="match status" value="1"/>
</dbReference>
<keyword evidence="4" id="KW-1185">Reference proteome</keyword>
<organism evidence="3 4">
    <name type="scientific">Parapusillimonas granuli</name>
    <dbReference type="NCBI Taxonomy" id="380911"/>
    <lineage>
        <taxon>Bacteria</taxon>
        <taxon>Pseudomonadati</taxon>
        <taxon>Pseudomonadota</taxon>
        <taxon>Betaproteobacteria</taxon>
        <taxon>Burkholderiales</taxon>
        <taxon>Alcaligenaceae</taxon>
        <taxon>Parapusillimonas</taxon>
    </lineage>
</organism>
<feature type="domain" description="GGDEF" evidence="2">
    <location>
        <begin position="430"/>
        <end position="581"/>
    </location>
</feature>
<dbReference type="Gene3D" id="3.20.20.450">
    <property type="entry name" value="EAL domain"/>
    <property type="match status" value="1"/>
</dbReference>
<evidence type="ECO:0000259" key="2">
    <source>
        <dbReference type="PROSITE" id="PS50887"/>
    </source>
</evidence>
<dbReference type="InterPro" id="IPR000160">
    <property type="entry name" value="GGDEF_dom"/>
</dbReference>
<accession>A0A853FVB1</accession>
<feature type="domain" description="EAL" evidence="1">
    <location>
        <begin position="1"/>
        <end position="248"/>
    </location>
</feature>
<dbReference type="SUPFAM" id="SSF141868">
    <property type="entry name" value="EAL domain-like"/>
    <property type="match status" value="1"/>
</dbReference>
<dbReference type="InterPro" id="IPR035919">
    <property type="entry name" value="EAL_sf"/>
</dbReference>
<dbReference type="InterPro" id="IPR001633">
    <property type="entry name" value="EAL_dom"/>
</dbReference>
<dbReference type="AlphaFoldDB" id="A0A853FVB1"/>
<dbReference type="SMART" id="SM00267">
    <property type="entry name" value="GGDEF"/>
    <property type="match status" value="1"/>
</dbReference>
<dbReference type="Pfam" id="PF00990">
    <property type="entry name" value="GGDEF"/>
    <property type="match status" value="1"/>
</dbReference>
<dbReference type="PANTHER" id="PTHR33121:SF76">
    <property type="entry name" value="SIGNALING PROTEIN"/>
    <property type="match status" value="1"/>
</dbReference>
<evidence type="ECO:0000313" key="3">
    <source>
        <dbReference type="EMBL" id="NYT49905.1"/>
    </source>
</evidence>
<sequence length="604" mass="67881">MLASFRKVMTEESVTPLFQPIVDLQSGNILGYEGLIRGPSNTPLHMPYTLFNVARMCGATVELERLCRKVHIEQFSRHGLEGRLFLNMSPDVLVNPDLQTDTCFFSERVHGISPENIVIELTESSSAASYNRIKQAASDYRAYGFQVAIDDLGEGFSSLRLWSELRPEFVKIDKYFIQGIDKDPVKRQFARSIFEIARQSHSKVIAEGIETETEYAAVRELGIQYGQGYWLGRPAMPPILRLPAETLSLMAKRSGAGQRHELQPFKADLTVRKILRAIPAVADATPTNAVYEIFEQQPELQVLAVLREKVPIGLIQRLRMLDRLARPYHRELYGNKPCSHFIENEPLVVDIGTSLRDLSYLITEGNPHHLSEGFIITADGEYRGVGTGFDLIREITQMQIHAARYANPLTQLPGNVPINEHIEALLTNGESFVVCYADLDNFKPFNDLYSYRKGDEAIQITAELLRQHCDPDLDFVGHIGGDDFIVVFRSRDWHERCQDILDAFSGATSGLYRKSHREAGGYMTENRQGLEMFHPLISLSIGAVQVDAAVPFSSHQIAEFAASAKSEAKKIAGNTLFVERRSLLPSVYTDGNRRRAHTFVNGHG</sequence>
<dbReference type="InterPro" id="IPR043128">
    <property type="entry name" value="Rev_trsase/Diguanyl_cyclase"/>
</dbReference>
<dbReference type="InterPro" id="IPR029787">
    <property type="entry name" value="Nucleotide_cyclase"/>
</dbReference>
<dbReference type="SMART" id="SM00052">
    <property type="entry name" value="EAL"/>
    <property type="match status" value="1"/>
</dbReference>
<protein>
    <submittedName>
        <fullName evidence="3">GGDEF domain-containing protein</fullName>
    </submittedName>
</protein>
<dbReference type="GO" id="GO:0071111">
    <property type="term" value="F:cyclic-guanylate-specific phosphodiesterase activity"/>
    <property type="evidence" value="ECO:0007669"/>
    <property type="project" value="InterPro"/>
</dbReference>